<evidence type="ECO:0000313" key="2">
    <source>
        <dbReference type="EMBL" id="CAD7087055.1"/>
    </source>
</evidence>
<dbReference type="AlphaFoldDB" id="A0A7R8UV17"/>
<proteinExistence type="predicted"/>
<evidence type="ECO:0000256" key="1">
    <source>
        <dbReference type="SAM" id="MobiDB-lite"/>
    </source>
</evidence>
<feature type="region of interest" description="Disordered" evidence="1">
    <location>
        <begin position="49"/>
        <end position="78"/>
    </location>
</feature>
<protein>
    <submittedName>
        <fullName evidence="2">Uncharacterized protein</fullName>
    </submittedName>
</protein>
<gene>
    <name evidence="2" type="ORF">HERILL_LOCUS9783</name>
</gene>
<sequence>MAENNTGILTPRRALFDLPSDNTSPAIRRLSLNSSLTWQNEEIIRQRGRRSFDLRPAPQENRRTSCRNPFPDETEKRGSFVLKPLSQESGQNGRISCRNPFPDDMEEQSNIEQGGCTIVINGEENTFSPFLDKARSINRRQSRNLCLHETEITVGPGKPTGFNRDEGRLGTPVSDKRRSFNKRQSLRRL</sequence>
<feature type="compositionally biased region" description="Basic and acidic residues" evidence="1">
    <location>
        <begin position="163"/>
        <end position="178"/>
    </location>
</feature>
<keyword evidence="3" id="KW-1185">Reference proteome</keyword>
<evidence type="ECO:0000313" key="3">
    <source>
        <dbReference type="Proteomes" id="UP000594454"/>
    </source>
</evidence>
<dbReference type="Proteomes" id="UP000594454">
    <property type="component" value="Chromosome 4"/>
</dbReference>
<name>A0A7R8UV17_HERIL</name>
<feature type="compositionally biased region" description="Basic residues" evidence="1">
    <location>
        <begin position="179"/>
        <end position="189"/>
    </location>
</feature>
<dbReference type="EMBL" id="LR899012">
    <property type="protein sequence ID" value="CAD7087055.1"/>
    <property type="molecule type" value="Genomic_DNA"/>
</dbReference>
<dbReference type="InParanoid" id="A0A7R8UV17"/>
<accession>A0A7R8UV17</accession>
<organism evidence="2 3">
    <name type="scientific">Hermetia illucens</name>
    <name type="common">Black soldier fly</name>
    <dbReference type="NCBI Taxonomy" id="343691"/>
    <lineage>
        <taxon>Eukaryota</taxon>
        <taxon>Metazoa</taxon>
        <taxon>Ecdysozoa</taxon>
        <taxon>Arthropoda</taxon>
        <taxon>Hexapoda</taxon>
        <taxon>Insecta</taxon>
        <taxon>Pterygota</taxon>
        <taxon>Neoptera</taxon>
        <taxon>Endopterygota</taxon>
        <taxon>Diptera</taxon>
        <taxon>Brachycera</taxon>
        <taxon>Stratiomyomorpha</taxon>
        <taxon>Stratiomyidae</taxon>
        <taxon>Hermetiinae</taxon>
        <taxon>Hermetia</taxon>
    </lineage>
</organism>
<feature type="region of interest" description="Disordered" evidence="1">
    <location>
        <begin position="152"/>
        <end position="189"/>
    </location>
</feature>
<reference evidence="2 3" key="1">
    <citation type="submission" date="2020-11" db="EMBL/GenBank/DDBJ databases">
        <authorList>
            <person name="Wallbank WR R."/>
            <person name="Pardo Diaz C."/>
            <person name="Kozak K."/>
            <person name="Martin S."/>
            <person name="Jiggins C."/>
            <person name="Moest M."/>
            <person name="Warren A I."/>
            <person name="Generalovic N T."/>
            <person name="Byers J.R.P. K."/>
            <person name="Montejo-Kovacevich G."/>
            <person name="Yen C E."/>
        </authorList>
    </citation>
    <scope>NUCLEOTIDE SEQUENCE [LARGE SCALE GENOMIC DNA]</scope>
</reference>